<sequence length="480" mass="52968">MEADEGQGVNDDHTKTIPKESVWKGAAARLFSDVTEEEGWYVADSDSEDVASREKEEDDFIPEEEKDPTCPTVLFSAAQKIRWRREWRSALVVRGLGRKVPYLPLARRLNFLWARHGKISISDMKNSCFLVKFKSKLDYELATYGGPWMMGDTYLAVHRWFKGFNPWTSEITSTMVWVQLPDLPVEFINKEAVLLIADLIGRPVRVDRATEEGARAKFARVCVEVDLTRPLLSMYKVEGSTYLIQYEGLENICNECGRYGEAAKNCDCKRKAEVEVEEVEMVPETQMTDPTEGKVYGEWMTVKRRERRYNERAGKNEAQYRGRNQNRYQVLNEANDSYEEPSVGGGEEEGGAGSMKGSVPKSGEVGKKEKEGKQNSTGGKGEVAGEGAGEGSSSTGEGGGKAGQKQKSGSPNNGSKSKEQQKKNGNVVSEGVQTKGIGGGQKDSKRMEIGVTKGDQTRKGSATQIDSGNGAGNRSPLGHK</sequence>
<dbReference type="Pfam" id="PF14111">
    <property type="entry name" value="DUF4283"/>
    <property type="match status" value="1"/>
</dbReference>
<dbReference type="PANTHER" id="PTHR31286">
    <property type="entry name" value="GLYCINE-RICH CELL WALL STRUCTURAL PROTEIN 1.8-LIKE"/>
    <property type="match status" value="1"/>
</dbReference>
<keyword evidence="4" id="KW-1185">Reference proteome</keyword>
<feature type="domain" description="DUF4283" evidence="2">
    <location>
        <begin position="86"/>
        <end position="167"/>
    </location>
</feature>
<dbReference type="InterPro" id="IPR025558">
    <property type="entry name" value="DUF4283"/>
</dbReference>
<dbReference type="EMBL" id="OZ034818">
    <property type="protein sequence ID" value="CAL1389095.1"/>
    <property type="molecule type" value="Genomic_DNA"/>
</dbReference>
<feature type="region of interest" description="Disordered" evidence="1">
    <location>
        <begin position="335"/>
        <end position="480"/>
    </location>
</feature>
<dbReference type="Proteomes" id="UP001497516">
    <property type="component" value="Chromosome 5"/>
</dbReference>
<name>A0AAV2EUH5_9ROSI</name>
<feature type="compositionally biased region" description="Acidic residues" evidence="1">
    <location>
        <begin position="40"/>
        <end position="49"/>
    </location>
</feature>
<feature type="compositionally biased region" description="Basic and acidic residues" evidence="1">
    <location>
        <begin position="364"/>
        <end position="373"/>
    </location>
</feature>
<evidence type="ECO:0000259" key="2">
    <source>
        <dbReference type="Pfam" id="PF14111"/>
    </source>
</evidence>
<evidence type="ECO:0000313" key="3">
    <source>
        <dbReference type="EMBL" id="CAL1389095.1"/>
    </source>
</evidence>
<gene>
    <name evidence="3" type="ORF">LTRI10_LOCUS29980</name>
</gene>
<dbReference type="AlphaFoldDB" id="A0AAV2EUH5"/>
<organism evidence="3 4">
    <name type="scientific">Linum trigynum</name>
    <dbReference type="NCBI Taxonomy" id="586398"/>
    <lineage>
        <taxon>Eukaryota</taxon>
        <taxon>Viridiplantae</taxon>
        <taxon>Streptophyta</taxon>
        <taxon>Embryophyta</taxon>
        <taxon>Tracheophyta</taxon>
        <taxon>Spermatophyta</taxon>
        <taxon>Magnoliopsida</taxon>
        <taxon>eudicotyledons</taxon>
        <taxon>Gunneridae</taxon>
        <taxon>Pentapetalae</taxon>
        <taxon>rosids</taxon>
        <taxon>fabids</taxon>
        <taxon>Malpighiales</taxon>
        <taxon>Linaceae</taxon>
        <taxon>Linum</taxon>
    </lineage>
</organism>
<feature type="compositionally biased region" description="Acidic residues" evidence="1">
    <location>
        <begin position="56"/>
        <end position="66"/>
    </location>
</feature>
<feature type="compositionally biased region" description="Low complexity" evidence="1">
    <location>
        <begin position="403"/>
        <end position="415"/>
    </location>
</feature>
<dbReference type="InterPro" id="IPR040256">
    <property type="entry name" value="At4g02000-like"/>
</dbReference>
<evidence type="ECO:0000313" key="4">
    <source>
        <dbReference type="Proteomes" id="UP001497516"/>
    </source>
</evidence>
<dbReference type="PANTHER" id="PTHR31286:SF99">
    <property type="entry name" value="DUF4283 DOMAIN-CONTAINING PROTEIN"/>
    <property type="match status" value="1"/>
</dbReference>
<reference evidence="3 4" key="1">
    <citation type="submission" date="2024-04" db="EMBL/GenBank/DDBJ databases">
        <authorList>
            <person name="Fracassetti M."/>
        </authorList>
    </citation>
    <scope>NUCLEOTIDE SEQUENCE [LARGE SCALE GENOMIC DNA]</scope>
</reference>
<proteinExistence type="predicted"/>
<accession>A0AAV2EUH5</accession>
<feature type="compositionally biased region" description="Gly residues" evidence="1">
    <location>
        <begin position="378"/>
        <end position="402"/>
    </location>
</feature>
<protein>
    <recommendedName>
        <fullName evidence="2">DUF4283 domain-containing protein</fullName>
    </recommendedName>
</protein>
<feature type="region of interest" description="Disordered" evidence="1">
    <location>
        <begin position="40"/>
        <end position="67"/>
    </location>
</feature>
<evidence type="ECO:0000256" key="1">
    <source>
        <dbReference type="SAM" id="MobiDB-lite"/>
    </source>
</evidence>